<evidence type="ECO:0000256" key="1">
    <source>
        <dbReference type="ARBA" id="ARBA00022670"/>
    </source>
</evidence>
<dbReference type="RefSeq" id="WP_245812927.1">
    <property type="nucleotide sequence ID" value="NZ_LHUG01000003.1"/>
</dbReference>
<feature type="active site" evidence="5">
    <location>
        <position position="362"/>
    </location>
</feature>
<evidence type="ECO:0000256" key="2">
    <source>
        <dbReference type="ARBA" id="ARBA00022801"/>
    </source>
</evidence>
<dbReference type="CDD" id="cd00585">
    <property type="entry name" value="Peptidase_C1B"/>
    <property type="match status" value="1"/>
</dbReference>
<keyword evidence="2 4" id="KW-0378">Hydrolase</keyword>
<dbReference type="PANTHER" id="PTHR10363">
    <property type="entry name" value="BLEOMYCIN HYDROLASE"/>
    <property type="match status" value="1"/>
</dbReference>
<keyword evidence="7" id="KW-1185">Reference proteome</keyword>
<feature type="active site" evidence="5">
    <location>
        <position position="383"/>
    </location>
</feature>
<keyword evidence="1 4" id="KW-0645">Protease</keyword>
<organism evidence="6 7">
    <name type="scientific">Enterococcus canintestini</name>
    <dbReference type="NCBI Taxonomy" id="317010"/>
    <lineage>
        <taxon>Bacteria</taxon>
        <taxon>Bacillati</taxon>
        <taxon>Bacillota</taxon>
        <taxon>Bacilli</taxon>
        <taxon>Lactobacillales</taxon>
        <taxon>Enterococcaceae</taxon>
        <taxon>Enterococcus</taxon>
    </lineage>
</organism>
<dbReference type="GO" id="GO:0006508">
    <property type="term" value="P:proteolysis"/>
    <property type="evidence" value="ECO:0007669"/>
    <property type="project" value="UniProtKB-KW"/>
</dbReference>
<dbReference type="InterPro" id="IPR038765">
    <property type="entry name" value="Papain-like_cys_pep_sf"/>
</dbReference>
<comment type="caution">
    <text evidence="6">The sequence shown here is derived from an EMBL/GenBank/DDBJ whole genome shotgun (WGS) entry which is preliminary data.</text>
</comment>
<feature type="active site" evidence="5">
    <location>
        <position position="68"/>
    </location>
</feature>
<accession>A0A267HTC4</accession>
<dbReference type="AlphaFoldDB" id="A0A267HTC4"/>
<evidence type="ECO:0000256" key="5">
    <source>
        <dbReference type="PIRSR" id="PIRSR005700-1"/>
    </source>
</evidence>
<evidence type="ECO:0000313" key="6">
    <source>
        <dbReference type="EMBL" id="PAB01596.1"/>
    </source>
</evidence>
<dbReference type="GO" id="GO:0070005">
    <property type="term" value="F:cysteine-type aminopeptidase activity"/>
    <property type="evidence" value="ECO:0007669"/>
    <property type="project" value="InterPro"/>
</dbReference>
<dbReference type="EMBL" id="LHUG01000003">
    <property type="protein sequence ID" value="PAB01596.1"/>
    <property type="molecule type" value="Genomic_DNA"/>
</dbReference>
<dbReference type="Pfam" id="PF03051">
    <property type="entry name" value="Peptidase_C1_2"/>
    <property type="match status" value="1"/>
</dbReference>
<evidence type="ECO:0000313" key="7">
    <source>
        <dbReference type="Proteomes" id="UP000216797"/>
    </source>
</evidence>
<dbReference type="GO" id="GO:0043418">
    <property type="term" value="P:homocysteine catabolic process"/>
    <property type="evidence" value="ECO:0007669"/>
    <property type="project" value="TreeGrafter"/>
</dbReference>
<dbReference type="Proteomes" id="UP000216797">
    <property type="component" value="Unassembled WGS sequence"/>
</dbReference>
<keyword evidence="3 4" id="KW-0788">Thiol protease</keyword>
<dbReference type="PANTHER" id="PTHR10363:SF2">
    <property type="entry name" value="BLEOMYCIN HYDROLASE"/>
    <property type="match status" value="1"/>
</dbReference>
<gene>
    <name evidence="6" type="ORF">AKL21_03840</name>
</gene>
<protein>
    <recommendedName>
        <fullName evidence="4">Aminopeptidase</fullName>
    </recommendedName>
</protein>
<proteinExistence type="inferred from homology"/>
<dbReference type="GO" id="GO:0005737">
    <property type="term" value="C:cytoplasm"/>
    <property type="evidence" value="ECO:0007669"/>
    <property type="project" value="TreeGrafter"/>
</dbReference>
<reference evidence="6 7" key="1">
    <citation type="submission" date="2015-08" db="EMBL/GenBank/DDBJ databases">
        <title>Enterococcus genome sequence.</title>
        <authorList>
            <person name="Acedo J.Z."/>
            <person name="Vederas J.C."/>
        </authorList>
    </citation>
    <scope>NUCLEOTIDE SEQUENCE [LARGE SCALE GENOMIC DNA]</scope>
    <source>
        <strain evidence="6 7">49</strain>
    </source>
</reference>
<name>A0A267HTC4_9ENTE</name>
<dbReference type="GO" id="GO:0009636">
    <property type="term" value="P:response to toxic substance"/>
    <property type="evidence" value="ECO:0007669"/>
    <property type="project" value="TreeGrafter"/>
</dbReference>
<comment type="similarity">
    <text evidence="4">Belongs to the peptidase C1 family.</text>
</comment>
<dbReference type="PIRSF" id="PIRSF005700">
    <property type="entry name" value="PepC"/>
    <property type="match status" value="1"/>
</dbReference>
<evidence type="ECO:0000256" key="4">
    <source>
        <dbReference type="PIRNR" id="PIRNR005700"/>
    </source>
</evidence>
<dbReference type="Gene3D" id="3.90.70.10">
    <property type="entry name" value="Cysteine proteinases"/>
    <property type="match status" value="1"/>
</dbReference>
<dbReference type="InterPro" id="IPR004134">
    <property type="entry name" value="Peptidase_C1B"/>
</dbReference>
<evidence type="ECO:0000256" key="3">
    <source>
        <dbReference type="ARBA" id="ARBA00022807"/>
    </source>
</evidence>
<sequence>MEITIDFCQILKRNYERNSRHKLAELGVIRNGVVESAENVLSKRENPFEFSIEVPTLKVPQQYQSGRCWLFAIVNILSWQISQKMGTKEFYLSHNYLYFYDKLEKANFFYKSIIETASLELDSRELNFLLSKPQEDGGQWNMLVSLIEKYGLVPSYAMPETENSRSSADMNKYINAKLRLDAKKLRQMVIDHRSQKEIDEIISKMLAEVYQMLAICLGAPPEKIDVKYHDSNGNYQEELNLTPKEFANKYLEMNLKDYIPIINAPSKNKSYNKTYTVAMMGNVIEGQPIKYLNVDMETLKNLTIKQLKGNETVWFGCDIGQYTDRKLGVMASDIYAVDILFDVDFTSNKQDRLEYCQSLLTHAMVISGVNLENGKPTIWKVQNSWGEKIGYQGFFMMTDEWMDEYVYQVVINKKYLTKEQMAKYQEEPAVLSPWDPMGSLA</sequence>
<dbReference type="SUPFAM" id="SSF54001">
    <property type="entry name" value="Cysteine proteinases"/>
    <property type="match status" value="1"/>
</dbReference>
<keyword evidence="4 6" id="KW-0031">Aminopeptidase</keyword>